<comment type="subunit">
    <text evidence="3">Homotrimer.</text>
</comment>
<reference evidence="14 15" key="2">
    <citation type="journal article" date="2021" name="J. Hered.">
        <title>Feather Gene Expression Elucidates the Developmental Basis of Plumage Iridescence in African Starlings.</title>
        <authorList>
            <person name="Rubenstein D.R."/>
            <person name="Corvelo A."/>
            <person name="MacManes M.D."/>
            <person name="Maia R."/>
            <person name="Narzisi G."/>
            <person name="Rousaki A."/>
            <person name="Vandenabeele P."/>
            <person name="Shawkey M.D."/>
            <person name="Solomon J."/>
        </authorList>
    </citation>
    <scope>NUCLEOTIDE SEQUENCE [LARGE SCALE GENOMIC DNA]</scope>
    <source>
        <strain evidence="14">SS15</strain>
    </source>
</reference>
<dbReference type="InterPro" id="IPR014033">
    <property type="entry name" value="Arginase"/>
</dbReference>
<keyword evidence="9" id="KW-0464">Manganese</keyword>
<evidence type="ECO:0000256" key="2">
    <source>
        <dbReference type="ARBA" id="ARBA00005098"/>
    </source>
</evidence>
<dbReference type="GO" id="GO:0005739">
    <property type="term" value="C:mitochondrion"/>
    <property type="evidence" value="ECO:0007669"/>
    <property type="project" value="TreeGrafter"/>
</dbReference>
<evidence type="ECO:0000256" key="1">
    <source>
        <dbReference type="ARBA" id="ARBA00001936"/>
    </source>
</evidence>
<dbReference type="GO" id="GO:0006525">
    <property type="term" value="P:arginine metabolic process"/>
    <property type="evidence" value="ECO:0007669"/>
    <property type="project" value="UniProtKB-KW"/>
</dbReference>
<comment type="similarity">
    <text evidence="11 12">Belongs to the arginase family.</text>
</comment>
<keyword evidence="6" id="KW-0056">Arginine metabolism</keyword>
<dbReference type="GO" id="GO:0051241">
    <property type="term" value="P:negative regulation of multicellular organismal process"/>
    <property type="evidence" value="ECO:0007669"/>
    <property type="project" value="UniProtKB-ARBA"/>
</dbReference>
<comment type="cofactor">
    <cofactor evidence="1">
        <name>Mn(2+)</name>
        <dbReference type="ChEBI" id="CHEBI:29035"/>
    </cofactor>
</comment>
<keyword evidence="15" id="KW-1185">Reference proteome</keyword>
<evidence type="ECO:0000256" key="7">
    <source>
        <dbReference type="ARBA" id="ARBA00022723"/>
    </source>
</evidence>
<dbReference type="EC" id="3.5.3.1" evidence="4"/>
<dbReference type="PANTHER" id="PTHR43782:SF4">
    <property type="entry name" value="ARGINASE-2, MITOCHONDRIAL"/>
    <property type="match status" value="1"/>
</dbReference>
<dbReference type="InterPro" id="IPR006035">
    <property type="entry name" value="Ureohydrolase"/>
</dbReference>
<dbReference type="InterPro" id="IPR020855">
    <property type="entry name" value="Ureohydrolase_Mn_BS"/>
</dbReference>
<feature type="non-terminal residue" evidence="13">
    <location>
        <position position="1"/>
    </location>
</feature>
<dbReference type="UniPathway" id="UPA00158">
    <property type="reaction ID" value="UER00270"/>
</dbReference>
<dbReference type="OrthoDB" id="9992747at2759"/>
<evidence type="ECO:0000256" key="6">
    <source>
        <dbReference type="ARBA" id="ARBA00022503"/>
    </source>
</evidence>
<evidence type="ECO:0000256" key="8">
    <source>
        <dbReference type="ARBA" id="ARBA00022801"/>
    </source>
</evidence>
<dbReference type="GO" id="GO:0030145">
    <property type="term" value="F:manganese ion binding"/>
    <property type="evidence" value="ECO:0007669"/>
    <property type="project" value="TreeGrafter"/>
</dbReference>
<dbReference type="AlphaFoldDB" id="A0A835P0F3"/>
<evidence type="ECO:0000256" key="10">
    <source>
        <dbReference type="ARBA" id="ARBA00047391"/>
    </source>
</evidence>
<name>A0A835P0F3_9PASS</name>
<comment type="catalytic activity">
    <reaction evidence="10">
        <text>L-arginine + H2O = urea + L-ornithine</text>
        <dbReference type="Rhea" id="RHEA:20569"/>
        <dbReference type="ChEBI" id="CHEBI:15377"/>
        <dbReference type="ChEBI" id="CHEBI:16199"/>
        <dbReference type="ChEBI" id="CHEBI:32682"/>
        <dbReference type="ChEBI" id="CHEBI:46911"/>
        <dbReference type="EC" id="3.5.3.1"/>
    </reaction>
</comment>
<evidence type="ECO:0000256" key="5">
    <source>
        <dbReference type="ARBA" id="ARBA00022436"/>
    </source>
</evidence>
<dbReference type="Gene3D" id="3.40.800.10">
    <property type="entry name" value="Ureohydrolase domain"/>
    <property type="match status" value="1"/>
</dbReference>
<dbReference type="EMBL" id="JADDUC010000010">
    <property type="protein sequence ID" value="KAG0130503.1"/>
    <property type="molecule type" value="Genomic_DNA"/>
</dbReference>
<evidence type="ECO:0000256" key="9">
    <source>
        <dbReference type="ARBA" id="ARBA00023211"/>
    </source>
</evidence>
<evidence type="ECO:0000313" key="13">
    <source>
        <dbReference type="EMBL" id="KAG0130503.1"/>
    </source>
</evidence>
<evidence type="ECO:0000256" key="3">
    <source>
        <dbReference type="ARBA" id="ARBA00011233"/>
    </source>
</evidence>
<gene>
    <name evidence="14" type="ORF">IHE44_0013913</name>
    <name evidence="13" type="ORF">IHE44_014560</name>
</gene>
<keyword evidence="8 12" id="KW-0378">Hydrolase</keyword>
<comment type="caution">
    <text evidence="13">The sequence shown here is derived from an EMBL/GenBank/DDBJ whole genome shotgun (WGS) entry which is preliminary data.</text>
</comment>
<evidence type="ECO:0000256" key="4">
    <source>
        <dbReference type="ARBA" id="ARBA00012168"/>
    </source>
</evidence>
<dbReference type="PROSITE" id="PS51409">
    <property type="entry name" value="ARGINASE_2"/>
    <property type="match status" value="1"/>
</dbReference>
<comment type="pathway">
    <text evidence="2">Nitrogen metabolism; urea cycle; L-ornithine and urea from L-arginine: step 1/1.</text>
</comment>
<organism evidence="13">
    <name type="scientific">Lamprotornis superbus</name>
    <dbReference type="NCBI Taxonomy" id="245042"/>
    <lineage>
        <taxon>Eukaryota</taxon>
        <taxon>Metazoa</taxon>
        <taxon>Chordata</taxon>
        <taxon>Craniata</taxon>
        <taxon>Vertebrata</taxon>
        <taxon>Euteleostomi</taxon>
        <taxon>Archelosauria</taxon>
        <taxon>Archosauria</taxon>
        <taxon>Dinosauria</taxon>
        <taxon>Saurischia</taxon>
        <taxon>Theropoda</taxon>
        <taxon>Coelurosauria</taxon>
        <taxon>Aves</taxon>
        <taxon>Neognathae</taxon>
        <taxon>Neoaves</taxon>
        <taxon>Telluraves</taxon>
        <taxon>Australaves</taxon>
        <taxon>Passeriformes</taxon>
        <taxon>Sturnidae</taxon>
        <taxon>Lamprotornis</taxon>
    </lineage>
</organism>
<reference evidence="13" key="1">
    <citation type="submission" date="2020-10" db="EMBL/GenBank/DDBJ databases">
        <title>Feather gene expression reveals the developmental basis of iridescence in African starlings.</title>
        <authorList>
            <person name="Rubenstein D.R."/>
        </authorList>
    </citation>
    <scope>NUCLEOTIDE SEQUENCE</scope>
    <source>
        <strain evidence="13">SS15</strain>
        <tissue evidence="13">Liver</tissue>
    </source>
</reference>
<dbReference type="GO" id="GO:0000050">
    <property type="term" value="P:urea cycle"/>
    <property type="evidence" value="ECO:0007669"/>
    <property type="project" value="UniProtKB-UniPathway"/>
</dbReference>
<proteinExistence type="inferred from homology"/>
<dbReference type="EMBL" id="JADDUC020000007">
    <property type="protein sequence ID" value="KAI1237826.1"/>
    <property type="molecule type" value="Genomic_DNA"/>
</dbReference>
<evidence type="ECO:0000256" key="12">
    <source>
        <dbReference type="RuleBase" id="RU003684"/>
    </source>
</evidence>
<keyword evidence="7" id="KW-0479">Metal-binding</keyword>
<dbReference type="SUPFAM" id="SSF52768">
    <property type="entry name" value="Arginase/deacetylase"/>
    <property type="match status" value="1"/>
</dbReference>
<reference evidence="14" key="3">
    <citation type="submission" date="2022-01" db="EMBL/GenBank/DDBJ databases">
        <authorList>
            <person name="Rubenstein D.R."/>
        </authorList>
    </citation>
    <scope>NUCLEOTIDE SEQUENCE</scope>
    <source>
        <strain evidence="14">SS15</strain>
        <tissue evidence="14">Liver</tissue>
    </source>
</reference>
<dbReference type="PRINTS" id="PR00116">
    <property type="entry name" value="ARGINASE"/>
</dbReference>
<evidence type="ECO:0000313" key="15">
    <source>
        <dbReference type="Proteomes" id="UP000618051"/>
    </source>
</evidence>
<dbReference type="FunFam" id="3.40.800.10:FF:000008">
    <property type="entry name" value="Arginase"/>
    <property type="match status" value="1"/>
</dbReference>
<dbReference type="Proteomes" id="UP000618051">
    <property type="component" value="Unassembled WGS sequence"/>
</dbReference>
<dbReference type="NCBIfam" id="TIGR01229">
    <property type="entry name" value="rocF_arginase"/>
    <property type="match status" value="1"/>
</dbReference>
<accession>A0A835P0F3</accession>
<dbReference type="PROSITE" id="PS01053">
    <property type="entry name" value="ARGINASE_1"/>
    <property type="match status" value="1"/>
</dbReference>
<evidence type="ECO:0000313" key="14">
    <source>
        <dbReference type="EMBL" id="KAI1237826.1"/>
    </source>
</evidence>
<dbReference type="GO" id="GO:0004053">
    <property type="term" value="F:arginase activity"/>
    <property type="evidence" value="ECO:0007669"/>
    <property type="project" value="UniProtKB-EC"/>
</dbReference>
<dbReference type="InterPro" id="IPR023696">
    <property type="entry name" value="Ureohydrolase_dom_sf"/>
</dbReference>
<dbReference type="PANTHER" id="PTHR43782">
    <property type="entry name" value="ARGINASE"/>
    <property type="match status" value="1"/>
</dbReference>
<keyword evidence="5" id="KW-0835">Urea cycle</keyword>
<evidence type="ECO:0000256" key="11">
    <source>
        <dbReference type="PROSITE-ProRule" id="PRU00742"/>
    </source>
</evidence>
<sequence>MALRRTLARLLRAQPDAALPPRRRAHSVALVGAPLSRGQKRRGVDHGPATLRAAGLVERLAGLGCQVHDFGDLNFTQVPNDELYNNLILYPRSVGLASQMLADAVSRAVGAGHRCVTLGGDHSLALGSVSGHARQCPHLGVIWVDAHADINTPLTTQSGSLHGQPLSFLLRELRDKVPQLPGFSWLKPCLSASDIVYIGLRDVDPAEYYILKNFDIQYFSMRDIDRLGIQKVMERTFDQLMGRRQRPIHLSFDIDAFDPSLAPATGTPVLGGLTYREGMYITEEIHNTGMLSAVDMVEVNPLLGASQEAVKATARLAVDVIATCFGQTREGAHIAFDELPTPSSPDESDSEEQNKVILMCSVHIKLFEMLLKFYQRKKCVALTGLSDPAYLPNSVSSEVTHLGALLLGSFAHTENPISLLVQKSSVLHACVNKTSQLVFEAFTAEAELLETRMRKRHLLLPLLPKLLDDIRANLIGFSSDSVRALDALTGSVQTVCALEKQRPLKSNLSPCSQVSEESVKSNQMQKFPKLQQKKILSKELPSKYLHLRQKNEKPTSMNFLKVKSNLHLILTLCSFSVAKIPYFVSPWLPRPNPKSVLLISLWNMDRSLLYARILLIIWLRKGTGAYLSSSSISRSFNKRKHQSFNHQKARSLTLTVSLASRCFSSNSRTSFFFSSGKVKAVCQINYCEMTTELQLNPLKTRTLPLTAGCRTPGQNLFQIETVCSYNNFSEGSGARVQKSSWKPMTNLEKQHFPALSLPCRLRRCCTYKFATKEMPASKRHRIMEWFRTLPIIKAKSEAQILTE</sequence>
<dbReference type="CDD" id="cd09989">
    <property type="entry name" value="Arginase"/>
    <property type="match status" value="1"/>
</dbReference>
<protein>
    <recommendedName>
        <fullName evidence="4">arginase</fullName>
        <ecNumber evidence="4">3.5.3.1</ecNumber>
    </recommendedName>
</protein>
<dbReference type="Pfam" id="PF00491">
    <property type="entry name" value="Arginase"/>
    <property type="match status" value="1"/>
</dbReference>